<dbReference type="EMBL" id="WIVE01000011">
    <property type="protein sequence ID" value="MQX36016.1"/>
    <property type="molecule type" value="Genomic_DNA"/>
</dbReference>
<dbReference type="InterPro" id="IPR050334">
    <property type="entry name" value="Molybdenum_import_ModC"/>
</dbReference>
<dbReference type="GO" id="GO:0016020">
    <property type="term" value="C:membrane"/>
    <property type="evidence" value="ECO:0007669"/>
    <property type="project" value="InterPro"/>
</dbReference>
<evidence type="ECO:0000313" key="12">
    <source>
        <dbReference type="EMBL" id="MQX36016.1"/>
    </source>
</evidence>
<dbReference type="InterPro" id="IPR027417">
    <property type="entry name" value="P-loop_NTPase"/>
</dbReference>
<proteinExistence type="predicted"/>
<dbReference type="Gene3D" id="2.40.50.100">
    <property type="match status" value="1"/>
</dbReference>
<dbReference type="InterPro" id="IPR003439">
    <property type="entry name" value="ABC_transporter-like_ATP-bd"/>
</dbReference>
<dbReference type="InterPro" id="IPR004606">
    <property type="entry name" value="Mop_domain"/>
</dbReference>
<evidence type="ECO:0000256" key="7">
    <source>
        <dbReference type="ARBA" id="ARBA00022967"/>
    </source>
</evidence>
<dbReference type="PROSITE" id="PS51866">
    <property type="entry name" value="MOP"/>
    <property type="match status" value="1"/>
</dbReference>
<dbReference type="Pfam" id="PF03459">
    <property type="entry name" value="TOBE"/>
    <property type="match status" value="1"/>
</dbReference>
<evidence type="ECO:0000256" key="2">
    <source>
        <dbReference type="ARBA" id="ARBA00022475"/>
    </source>
</evidence>
<dbReference type="GO" id="GO:0015098">
    <property type="term" value="F:molybdate ion transmembrane transporter activity"/>
    <property type="evidence" value="ECO:0007669"/>
    <property type="project" value="InterPro"/>
</dbReference>
<dbReference type="PANTHER" id="PTHR43514">
    <property type="entry name" value="ABC TRANSPORTER I FAMILY MEMBER 10"/>
    <property type="match status" value="1"/>
</dbReference>
<keyword evidence="8" id="KW-0472">Membrane</keyword>
<keyword evidence="13" id="KW-1185">Reference proteome</keyword>
<evidence type="ECO:0000313" key="13">
    <source>
        <dbReference type="Proteomes" id="UP000434582"/>
    </source>
</evidence>
<reference evidence="12 13" key="1">
    <citation type="submission" date="2019-10" db="EMBL/GenBank/DDBJ databases">
        <title>Draft whole-genome sequence of the purple nonsulfur photosynthetic bacterium Roseospira navarrensis DSM 15114.</title>
        <authorList>
            <person name="Kyndt J.A."/>
            <person name="Meyer T.E."/>
        </authorList>
    </citation>
    <scope>NUCLEOTIDE SEQUENCE [LARGE SCALE GENOMIC DNA]</scope>
    <source>
        <strain evidence="12 13">DSM 15114</strain>
    </source>
</reference>
<keyword evidence="3 9" id="KW-0500">Molybdenum</keyword>
<dbReference type="GO" id="GO:0016887">
    <property type="term" value="F:ATP hydrolysis activity"/>
    <property type="evidence" value="ECO:0007669"/>
    <property type="project" value="InterPro"/>
</dbReference>
<feature type="domain" description="ABC transporter" evidence="10">
    <location>
        <begin position="3"/>
        <end position="238"/>
    </location>
</feature>
<dbReference type="RefSeq" id="WP_170294704.1">
    <property type="nucleotide sequence ID" value="NZ_WIVE01000011.1"/>
</dbReference>
<organism evidence="12 13">
    <name type="scientific">Roseospira navarrensis</name>
    <dbReference type="NCBI Taxonomy" id="140058"/>
    <lineage>
        <taxon>Bacteria</taxon>
        <taxon>Pseudomonadati</taxon>
        <taxon>Pseudomonadota</taxon>
        <taxon>Alphaproteobacteria</taxon>
        <taxon>Rhodospirillales</taxon>
        <taxon>Rhodospirillaceae</taxon>
        <taxon>Roseospira</taxon>
    </lineage>
</organism>
<dbReference type="Proteomes" id="UP000434582">
    <property type="component" value="Unassembled WGS sequence"/>
</dbReference>
<comment type="caution">
    <text evidence="12">The sequence shown here is derived from an EMBL/GenBank/DDBJ whole genome shotgun (WGS) entry which is preliminary data.</text>
</comment>
<dbReference type="InterPro" id="IPR017871">
    <property type="entry name" value="ABC_transporter-like_CS"/>
</dbReference>
<dbReference type="InterPro" id="IPR008995">
    <property type="entry name" value="Mo/tungstate-bd_C_term_dom"/>
</dbReference>
<dbReference type="SUPFAM" id="SSF52540">
    <property type="entry name" value="P-loop containing nucleoside triphosphate hydrolases"/>
    <property type="match status" value="1"/>
</dbReference>
<evidence type="ECO:0000256" key="6">
    <source>
        <dbReference type="ARBA" id="ARBA00022840"/>
    </source>
</evidence>
<dbReference type="InterPro" id="IPR005116">
    <property type="entry name" value="Transp-assoc_OB_typ1"/>
</dbReference>
<dbReference type="InterPro" id="IPR003593">
    <property type="entry name" value="AAA+_ATPase"/>
</dbReference>
<dbReference type="PROSITE" id="PS00211">
    <property type="entry name" value="ABC_TRANSPORTER_1"/>
    <property type="match status" value="1"/>
</dbReference>
<protein>
    <submittedName>
        <fullName evidence="12">Molybdenum ABC transporter ATP-binding protein</fullName>
    </submittedName>
</protein>
<dbReference type="PANTHER" id="PTHR43514:SF10">
    <property type="entry name" value="MOLYBDENUM IMPORT ATP-BINDING PROTEIN MODC 2"/>
    <property type="match status" value="1"/>
</dbReference>
<keyword evidence="6 12" id="KW-0067">ATP-binding</keyword>
<evidence type="ECO:0000256" key="1">
    <source>
        <dbReference type="ARBA" id="ARBA00022448"/>
    </source>
</evidence>
<evidence type="ECO:0000259" key="11">
    <source>
        <dbReference type="PROSITE" id="PS51866"/>
    </source>
</evidence>
<keyword evidence="1" id="KW-0813">Transport</keyword>
<dbReference type="SUPFAM" id="SSF50331">
    <property type="entry name" value="MOP-like"/>
    <property type="match status" value="1"/>
</dbReference>
<evidence type="ECO:0000256" key="8">
    <source>
        <dbReference type="ARBA" id="ARBA00023136"/>
    </source>
</evidence>
<keyword evidence="5" id="KW-0547">Nucleotide-binding</keyword>
<accession>A0A7X1ZEB3</accession>
<dbReference type="AlphaFoldDB" id="A0A7X1ZEB3"/>
<keyword evidence="7" id="KW-1278">Translocase</keyword>
<feature type="domain" description="Mop" evidence="11">
    <location>
        <begin position="299"/>
        <end position="369"/>
    </location>
</feature>
<name>A0A7X1ZEB3_9PROT</name>
<dbReference type="NCBIfam" id="TIGR02142">
    <property type="entry name" value="modC_ABC"/>
    <property type="match status" value="1"/>
</dbReference>
<dbReference type="GO" id="GO:0140359">
    <property type="term" value="F:ABC-type transporter activity"/>
    <property type="evidence" value="ECO:0007669"/>
    <property type="project" value="InterPro"/>
</dbReference>
<dbReference type="Gene3D" id="3.40.50.300">
    <property type="entry name" value="P-loop containing nucleotide triphosphate hydrolases"/>
    <property type="match status" value="1"/>
</dbReference>
<evidence type="ECO:0000256" key="4">
    <source>
        <dbReference type="ARBA" id="ARBA00022519"/>
    </source>
</evidence>
<keyword evidence="4" id="KW-0997">Cell inner membrane</keyword>
<gene>
    <name evidence="12" type="primary">modC</name>
    <name evidence="12" type="ORF">GHC57_05735</name>
</gene>
<dbReference type="Pfam" id="PF00005">
    <property type="entry name" value="ABC_tran"/>
    <property type="match status" value="1"/>
</dbReference>
<evidence type="ECO:0000259" key="10">
    <source>
        <dbReference type="PROSITE" id="PS50893"/>
    </source>
</evidence>
<dbReference type="PROSITE" id="PS50893">
    <property type="entry name" value="ABC_TRANSPORTER_2"/>
    <property type="match status" value="1"/>
</dbReference>
<evidence type="ECO:0000256" key="3">
    <source>
        <dbReference type="ARBA" id="ARBA00022505"/>
    </source>
</evidence>
<dbReference type="GO" id="GO:0005524">
    <property type="term" value="F:ATP binding"/>
    <property type="evidence" value="ECO:0007669"/>
    <property type="project" value="UniProtKB-KW"/>
</dbReference>
<evidence type="ECO:0000256" key="5">
    <source>
        <dbReference type="ARBA" id="ARBA00022741"/>
    </source>
</evidence>
<dbReference type="SMART" id="SM00382">
    <property type="entry name" value="AAA"/>
    <property type="match status" value="1"/>
</dbReference>
<evidence type="ECO:0000256" key="9">
    <source>
        <dbReference type="PROSITE-ProRule" id="PRU01213"/>
    </source>
</evidence>
<keyword evidence="2" id="KW-1003">Cell membrane</keyword>
<sequence length="380" mass="40277">MTAKPATLTAAFVGRLGTFHLDARFEVPAKGITALFGPSGCGKTTVLRCVAGLSRLPEGVLRVGRDVWQDGARVFVPPHRRPVGYVFQEASLFPHLSVPANLRFGQRRAAAGDHAIAFDEVVDLLGLGRLLDRPTAVLSGGERQRVAIGRALLSQPRLLLMDEPLSALDRFSKDDILPYLETLHDALDIPVLYVSHDIAEVERLADTLVLMEHGRAKAVGPLSALMADPALPLARLPEAAEVLDARVEARDETYGLASVSVPGGHLLVPGRVGAVGSPCRVRILASDVSLTRDAPGPAQSSILNVLPVRIVGAEPTDAHLVTVFLHLGADGQGAPLLARITRKSWDLLGLAAGQAVHAQVKGVALVERGSDPTAKDEDTP</sequence>
<dbReference type="InterPro" id="IPR011868">
    <property type="entry name" value="ModC_ABC_ATP-bd"/>
</dbReference>